<keyword evidence="4" id="KW-1185">Reference proteome</keyword>
<name>A0A160NVG0_STRLU</name>
<dbReference type="RefSeq" id="WP_359875778.1">
    <property type="nucleotide sequence ID" value="NZ_JBEYHT010000014.1"/>
</dbReference>
<evidence type="ECO:0000259" key="2">
    <source>
        <dbReference type="PROSITE" id="PS50975"/>
    </source>
</evidence>
<dbReference type="EMBL" id="AP017424">
    <property type="protein sequence ID" value="BAU81633.1"/>
    <property type="molecule type" value="Genomic_DNA"/>
</dbReference>
<dbReference type="PROSITE" id="PS50975">
    <property type="entry name" value="ATP_GRASP"/>
    <property type="match status" value="1"/>
</dbReference>
<dbReference type="KEGG" id="slau:SLA_0679"/>
<dbReference type="Proteomes" id="UP000217676">
    <property type="component" value="Chromosome"/>
</dbReference>
<keyword evidence="1" id="KW-0067">ATP-binding</keyword>
<protein>
    <recommendedName>
        <fullName evidence="2">ATP-grasp domain-containing protein</fullName>
    </recommendedName>
</protein>
<feature type="domain" description="ATP-grasp" evidence="2">
    <location>
        <begin position="159"/>
        <end position="361"/>
    </location>
</feature>
<reference evidence="3 4" key="1">
    <citation type="journal article" date="2016" name="Genome Announc.">
        <title>Complete Genome Sequence of Thiostrepton-Producing Streptomyces laurentii ATCC 31255.</title>
        <authorList>
            <person name="Doi K."/>
            <person name="Fujino Y."/>
            <person name="Nagayoshi Y."/>
            <person name="Ohshima T."/>
            <person name="Ogata S."/>
        </authorList>
    </citation>
    <scope>NUCLEOTIDE SEQUENCE [LARGE SCALE GENOMIC DNA]</scope>
    <source>
        <strain evidence="3 4">ATCC 31255</strain>
    </source>
</reference>
<dbReference type="Gene3D" id="3.30.470.20">
    <property type="entry name" value="ATP-grasp fold, B domain"/>
    <property type="match status" value="1"/>
</dbReference>
<keyword evidence="1" id="KW-0547">Nucleotide-binding</keyword>
<sequence>MTVGTGAPRPRGTVRFGTFDAERLWRPASLTRLPSLAGAEAHAVVAGLDETLAAACRPDDLLVTRGTLAPAQIDALGAAGLTFRSVAVGSPATGDTVSTVEEAIAEDPALGRALATAADIRPYAVLPATTELLRHHPDQTAALPHPTVVQQVNGKAWSSERAAALELPGAGTVVRSAEELAAAVGRCDGTVLVKDPYGVAGRGTAEVAGPGALRRLVRRLRAQEDEGLRTELVVQRRYERALDFSAHLEIRRDGTWSLRGLQGMTNGGYRHAVSHPVPPDLPAALDRRGYPAVLEQVAHALAAAGYFGPAGIDSMLLADGGWVPVLEINARMSMGLLTLELDERVRAHGLRAYLWQQDMFVEHGIDVTALLSALRAAGLLYGGGARPGVLPLSGGSLRAPRGRLVCAAFCAPDDFPALRARTEHCAATVGISTTRVGVPAG</sequence>
<evidence type="ECO:0000313" key="4">
    <source>
        <dbReference type="Proteomes" id="UP000217676"/>
    </source>
</evidence>
<dbReference type="InterPro" id="IPR011761">
    <property type="entry name" value="ATP-grasp"/>
</dbReference>
<dbReference type="AlphaFoldDB" id="A0A160NVG0"/>
<evidence type="ECO:0000313" key="3">
    <source>
        <dbReference type="EMBL" id="BAU81633.1"/>
    </source>
</evidence>
<dbReference type="GO" id="GO:0005524">
    <property type="term" value="F:ATP binding"/>
    <property type="evidence" value="ECO:0007669"/>
    <property type="project" value="UniProtKB-UniRule"/>
</dbReference>
<organism evidence="3 4">
    <name type="scientific">Streptomyces laurentii</name>
    <dbReference type="NCBI Taxonomy" id="39478"/>
    <lineage>
        <taxon>Bacteria</taxon>
        <taxon>Bacillati</taxon>
        <taxon>Actinomycetota</taxon>
        <taxon>Actinomycetes</taxon>
        <taxon>Kitasatosporales</taxon>
        <taxon>Streptomycetaceae</taxon>
        <taxon>Streptomyces</taxon>
    </lineage>
</organism>
<dbReference type="GO" id="GO:0046872">
    <property type="term" value="F:metal ion binding"/>
    <property type="evidence" value="ECO:0007669"/>
    <property type="project" value="InterPro"/>
</dbReference>
<evidence type="ECO:0000256" key="1">
    <source>
        <dbReference type="PROSITE-ProRule" id="PRU00409"/>
    </source>
</evidence>
<dbReference type="SUPFAM" id="SSF56059">
    <property type="entry name" value="Glutathione synthetase ATP-binding domain-like"/>
    <property type="match status" value="1"/>
</dbReference>
<proteinExistence type="predicted"/>
<accession>A0A160NVG0</accession>
<gene>
    <name evidence="3" type="ORF">SLA_0679</name>
</gene>